<name>A0A1I1WI12_9GAMM</name>
<dbReference type="RefSeq" id="WP_093429262.1">
    <property type="nucleotide sequence ID" value="NZ_FOMJ01000015.1"/>
</dbReference>
<dbReference type="STRING" id="1123397.SAMN05660831_02659"/>
<dbReference type="AlphaFoldDB" id="A0A1I1WI12"/>
<organism evidence="1 2">
    <name type="scientific">Thiohalospira halophila DSM 15071</name>
    <dbReference type="NCBI Taxonomy" id="1123397"/>
    <lineage>
        <taxon>Bacteria</taxon>
        <taxon>Pseudomonadati</taxon>
        <taxon>Pseudomonadota</taxon>
        <taxon>Gammaproteobacteria</taxon>
        <taxon>Thiohalospirales</taxon>
        <taxon>Thiohalospiraceae</taxon>
        <taxon>Thiohalospira</taxon>
    </lineage>
</organism>
<dbReference type="InterPro" id="IPR007357">
    <property type="entry name" value="PhrB-like"/>
</dbReference>
<keyword evidence="2" id="KW-1185">Reference proteome</keyword>
<sequence>MPPPLRRLILVLGDQLDREHPLLRAAEPARDALWMAEVPAESRRIPSHAARTTLFLAAMRHFAADCEARGWTVHYRQLGQHDAEDLPTALARDLVTLSPEQVAWLRPGEYGIRQALHATTTAAGLTPEEHEPTHFIDTPAAFAAFAGHRAIRQETYYRHLRRRTGVLMNGNEPAGGRWNFDADNRASFGREGPGLIPAPRAFPPDAVTRRARADVATYLPDLPGSAEGFDWPVTPAEAEQALTDFTDHRLPDFGRYQDAMWTGHGVLYHARISAALNLQLLDPRRAIAAAETAWQEGRAPLAAVEGFIRQILGWREYVRGIYWQRMPDYLDANALGADQPLPALYWTGETDMNCLREVVGQVLATGYAHHIQRLMVTGLFALLAGIRPREVHEWYLGMFVDAVEWVEAPNTLGMALYADGGALATKPYAASGRYIQRMSNYCRGCRFRPDRRTGEEACPFTTLYWAFLDRHEARFANHPRMGMAVKNLRRLYDGERHAIRERAAALRSAPP</sequence>
<reference evidence="1 2" key="1">
    <citation type="submission" date="2016-10" db="EMBL/GenBank/DDBJ databases">
        <authorList>
            <person name="de Groot N.N."/>
        </authorList>
    </citation>
    <scope>NUCLEOTIDE SEQUENCE [LARGE SCALE GENOMIC DNA]</scope>
    <source>
        <strain evidence="1 2">HL3</strain>
    </source>
</reference>
<evidence type="ECO:0000313" key="2">
    <source>
        <dbReference type="Proteomes" id="UP000198611"/>
    </source>
</evidence>
<protein>
    <submittedName>
        <fullName evidence="1">Deoxyribodipyrimidine photolyase-related protein</fullName>
    </submittedName>
</protein>
<accession>A0A1I1WI12</accession>
<gene>
    <name evidence="1" type="ORF">SAMN05660831_02659</name>
</gene>
<dbReference type="PANTHER" id="PTHR38657">
    <property type="entry name" value="SLR1343 PROTEIN"/>
    <property type="match status" value="1"/>
</dbReference>
<proteinExistence type="predicted"/>
<dbReference type="InterPro" id="IPR052551">
    <property type="entry name" value="UV-DNA_repair_photolyase"/>
</dbReference>
<keyword evidence="1" id="KW-0456">Lyase</keyword>
<dbReference type="InterPro" id="IPR036134">
    <property type="entry name" value="Crypto/Photolyase_FAD-like_sf"/>
</dbReference>
<dbReference type="OrthoDB" id="5288100at2"/>
<dbReference type="EMBL" id="FOMJ01000015">
    <property type="protein sequence ID" value="SFD94844.1"/>
    <property type="molecule type" value="Genomic_DNA"/>
</dbReference>
<dbReference type="Proteomes" id="UP000198611">
    <property type="component" value="Unassembled WGS sequence"/>
</dbReference>
<dbReference type="PANTHER" id="PTHR38657:SF1">
    <property type="entry name" value="SLR1343 PROTEIN"/>
    <property type="match status" value="1"/>
</dbReference>
<dbReference type="SUPFAM" id="SSF48173">
    <property type="entry name" value="Cryptochrome/photolyase FAD-binding domain"/>
    <property type="match status" value="1"/>
</dbReference>
<dbReference type="Gene3D" id="1.25.40.80">
    <property type="match status" value="1"/>
</dbReference>
<dbReference type="GO" id="GO:0016829">
    <property type="term" value="F:lyase activity"/>
    <property type="evidence" value="ECO:0007669"/>
    <property type="project" value="UniProtKB-KW"/>
</dbReference>
<dbReference type="Pfam" id="PF04244">
    <property type="entry name" value="DPRP"/>
    <property type="match status" value="1"/>
</dbReference>
<dbReference type="Gene3D" id="3.40.50.620">
    <property type="entry name" value="HUPs"/>
    <property type="match status" value="1"/>
</dbReference>
<evidence type="ECO:0000313" key="1">
    <source>
        <dbReference type="EMBL" id="SFD94844.1"/>
    </source>
</evidence>
<dbReference type="Gene3D" id="1.10.10.1710">
    <property type="entry name" value="Deoxyribodipyrimidine photolyase-related"/>
    <property type="match status" value="1"/>
</dbReference>
<dbReference type="Gene3D" id="1.10.579.10">
    <property type="entry name" value="DNA Cyclobutane Dipyrimidine Photolyase, subunit A, domain 3"/>
    <property type="match status" value="1"/>
</dbReference>
<dbReference type="InterPro" id="IPR014729">
    <property type="entry name" value="Rossmann-like_a/b/a_fold"/>
</dbReference>